<sequence>MKISNHKKKVASLCLAACIGLSITAPMTVTNACSRALYTGDDQVVVTGRTMDWDQDDVLTKIWVSPRGMERDGDAGNNSIQWTSQYGSVYVSTFDSDIVDGINEKGLVVNKLYLAGADVGTTDGKAGLNINGWVQYILDNYKDVNDAVTHLQEEPFRLVPSKNTLAPTTLHVSISDPSGDSAIIEYIQGQLKIHHSKEYKVMTNEPDFDAQLAINDYWQRKGGLNFMPGTPDSADRFSRLSFLLNSLPKNLSKNVKSRIPGGKHDTQAVLSVLSTMRSVSGPLSDVSPNLPNLGPTLWRTVYDQKNLIMYFDAANSLNVFKLNINDFDFSQGGPTLMSDLLVNNPISDSVKDNFKVAAPLKYSGQ</sequence>
<keyword evidence="3" id="KW-0732">Signal</keyword>
<accession>A0ABZ3J9Y2</accession>
<dbReference type="InterPro" id="IPR029055">
    <property type="entry name" value="Ntn_hydrolases_N"/>
</dbReference>
<dbReference type="RefSeq" id="WP_093792333.1">
    <property type="nucleotide sequence ID" value="NZ_CP155571.1"/>
</dbReference>
<comment type="similarity">
    <text evidence="1">Belongs to the peptidase C59 family.</text>
</comment>
<feature type="chain" id="PRO_5047393221" description="Choloylglycine hydrolase/NAAA C-terminal domain-containing protein" evidence="3">
    <location>
        <begin position="28"/>
        <end position="365"/>
    </location>
</feature>
<protein>
    <recommendedName>
        <fullName evidence="4">Choloylglycine hydrolase/NAAA C-terminal domain-containing protein</fullName>
    </recommendedName>
</protein>
<reference evidence="5" key="1">
    <citation type="submission" date="2024-05" db="EMBL/GenBank/DDBJ databases">
        <title>Isolation and characterization of Sporomusa carbonis sp. nov., a carboxydotrophic hydrogenogen in the genus of Sporomusa isolated from a charcoal burning pile.</title>
        <authorList>
            <person name="Boeer T."/>
            <person name="Rosenbaum F."/>
            <person name="Eysell L."/>
            <person name="Mueller V."/>
            <person name="Daniel R."/>
            <person name="Poehlein A."/>
        </authorList>
    </citation>
    <scope>NUCLEOTIDE SEQUENCE [LARGE SCALE GENOMIC DNA]</scope>
    <source>
        <strain evidence="5">DSM 3132</strain>
    </source>
</reference>
<dbReference type="PANTHER" id="PTHR35527">
    <property type="entry name" value="CHOLOYLGLYCINE HYDROLASE"/>
    <property type="match status" value="1"/>
</dbReference>
<keyword evidence="6" id="KW-1185">Reference proteome</keyword>
<organism evidence="5 6">
    <name type="scientific">Sporomusa acidovorans (strain ATCC 49682 / DSM 3132 / Mol)</name>
    <dbReference type="NCBI Taxonomy" id="1123286"/>
    <lineage>
        <taxon>Bacteria</taxon>
        <taxon>Bacillati</taxon>
        <taxon>Bacillota</taxon>
        <taxon>Negativicutes</taxon>
        <taxon>Selenomonadales</taxon>
        <taxon>Sporomusaceae</taxon>
        <taxon>Sporomusa</taxon>
    </lineage>
</organism>
<dbReference type="CDD" id="cd01902">
    <property type="entry name" value="Ntn_CGH"/>
    <property type="match status" value="1"/>
</dbReference>
<dbReference type="EMBL" id="CP155571">
    <property type="protein sequence ID" value="XFO75227.1"/>
    <property type="molecule type" value="Genomic_DNA"/>
</dbReference>
<dbReference type="Gene3D" id="3.60.60.10">
    <property type="entry name" value="Penicillin V Acylase, Chain A"/>
    <property type="match status" value="1"/>
</dbReference>
<evidence type="ECO:0000313" key="5">
    <source>
        <dbReference type="EMBL" id="XFO75227.1"/>
    </source>
</evidence>
<evidence type="ECO:0000256" key="2">
    <source>
        <dbReference type="ARBA" id="ARBA00022801"/>
    </source>
</evidence>
<feature type="domain" description="Choloylglycine hydrolase/NAAA C-terminal" evidence="4">
    <location>
        <begin position="33"/>
        <end position="328"/>
    </location>
</feature>
<name>A0ABZ3J9Y2_SPOA4</name>
<evidence type="ECO:0000313" key="6">
    <source>
        <dbReference type="Proteomes" id="UP000216052"/>
    </source>
</evidence>
<evidence type="ECO:0000256" key="3">
    <source>
        <dbReference type="SAM" id="SignalP"/>
    </source>
</evidence>
<dbReference type="SUPFAM" id="SSF56235">
    <property type="entry name" value="N-terminal nucleophile aminohydrolases (Ntn hydrolases)"/>
    <property type="match status" value="1"/>
</dbReference>
<dbReference type="Proteomes" id="UP000216052">
    <property type="component" value="Chromosome"/>
</dbReference>
<gene>
    <name evidence="5" type="ORF">SPACI_053420</name>
</gene>
<keyword evidence="2" id="KW-0378">Hydrolase</keyword>
<feature type="signal peptide" evidence="3">
    <location>
        <begin position="1"/>
        <end position="27"/>
    </location>
</feature>
<dbReference type="PANTHER" id="PTHR35527:SF2">
    <property type="entry name" value="HYDROLASE"/>
    <property type="match status" value="1"/>
</dbReference>
<dbReference type="Pfam" id="PF02275">
    <property type="entry name" value="CBAH"/>
    <property type="match status" value="1"/>
</dbReference>
<proteinExistence type="inferred from homology"/>
<dbReference type="InterPro" id="IPR052193">
    <property type="entry name" value="Peptidase_C59"/>
</dbReference>
<dbReference type="InterPro" id="IPR029132">
    <property type="entry name" value="CBAH/NAAA_C"/>
</dbReference>
<evidence type="ECO:0000256" key="1">
    <source>
        <dbReference type="ARBA" id="ARBA00006625"/>
    </source>
</evidence>
<evidence type="ECO:0000259" key="4">
    <source>
        <dbReference type="Pfam" id="PF02275"/>
    </source>
</evidence>